<evidence type="ECO:0008006" key="3">
    <source>
        <dbReference type="Google" id="ProtNLM"/>
    </source>
</evidence>
<accession>A0A4V3I0Q2</accession>
<dbReference type="AlphaFoldDB" id="A0A4V3I0Q2"/>
<gene>
    <name evidence="1" type="ORF">CCUG60884_03644</name>
</gene>
<dbReference type="EMBL" id="PECL01000010">
    <property type="protein sequence ID" value="TEA02511.1"/>
    <property type="molecule type" value="Genomic_DNA"/>
</dbReference>
<comment type="caution">
    <text evidence="1">The sequence shown here is derived from an EMBL/GenBank/DDBJ whole genome shotgun (WGS) entry which is preliminary data.</text>
</comment>
<organism evidence="1 2">
    <name type="scientific">Mycobacteroides salmoniphilum</name>
    <dbReference type="NCBI Taxonomy" id="404941"/>
    <lineage>
        <taxon>Bacteria</taxon>
        <taxon>Bacillati</taxon>
        <taxon>Actinomycetota</taxon>
        <taxon>Actinomycetes</taxon>
        <taxon>Mycobacteriales</taxon>
        <taxon>Mycobacteriaceae</taxon>
        <taxon>Mycobacteroides</taxon>
    </lineage>
</organism>
<evidence type="ECO:0000313" key="1">
    <source>
        <dbReference type="EMBL" id="TEA02511.1"/>
    </source>
</evidence>
<sequence length="124" mass="13139">MIASKVANALIEDAQLSSPGDPGVNRALDRFRERHGGLWVGGRITLTVTSVEFRSNGLNKSLQTGSLDIDIDLRTIESVELLGGFVTKIVALRVGERVFKVRCFGAASLADRTRAAAQAVGSGA</sequence>
<reference evidence="1 2" key="1">
    <citation type="journal article" date="2019" name="Sci. Rep.">
        <title>Extended insight into the Mycobacterium chelonae-abscessus complex through whole genome sequencing of Mycobacterium salmoniphilum outbreak and Mycobacterium salmoniphilum-like strains.</title>
        <authorList>
            <person name="Behra P.R.K."/>
            <person name="Das S."/>
            <person name="Pettersson B.M.F."/>
            <person name="Shirreff L."/>
            <person name="DuCote T."/>
            <person name="Jacobsson K.G."/>
            <person name="Ennis D.G."/>
            <person name="Kirsebom L.A."/>
        </authorList>
    </citation>
    <scope>NUCLEOTIDE SEQUENCE [LARGE SCALE GENOMIC DNA]</scope>
    <source>
        <strain evidence="1 2">CCUG 60884</strain>
    </source>
</reference>
<proteinExistence type="predicted"/>
<protein>
    <recommendedName>
        <fullName evidence="3">YokE-like PH domain-containing protein</fullName>
    </recommendedName>
</protein>
<evidence type="ECO:0000313" key="2">
    <source>
        <dbReference type="Proteomes" id="UP000294604"/>
    </source>
</evidence>
<name>A0A4V3I0Q2_9MYCO</name>
<dbReference type="Proteomes" id="UP000294604">
    <property type="component" value="Unassembled WGS sequence"/>
</dbReference>